<evidence type="ECO:0000313" key="9">
    <source>
        <dbReference type="EMBL" id="SDY15028.1"/>
    </source>
</evidence>
<comment type="subcellular location">
    <subcellularLocation>
        <location evidence="1">Cell outer membrane</location>
        <topology evidence="1">Multi-pass membrane protein</topology>
    </subcellularLocation>
</comment>
<keyword evidence="3" id="KW-1134">Transmembrane beta strand</keyword>
<dbReference type="GO" id="GO:0015483">
    <property type="term" value="F:long-chain fatty acid transporting porin activity"/>
    <property type="evidence" value="ECO:0007669"/>
    <property type="project" value="TreeGrafter"/>
</dbReference>
<dbReference type="PANTHER" id="PTHR35093">
    <property type="entry name" value="OUTER MEMBRANE PROTEIN NMB0088-RELATED"/>
    <property type="match status" value="1"/>
</dbReference>
<keyword evidence="10" id="KW-1185">Reference proteome</keyword>
<evidence type="ECO:0000256" key="2">
    <source>
        <dbReference type="ARBA" id="ARBA00008163"/>
    </source>
</evidence>
<dbReference type="AlphaFoldDB" id="A0A1H3HJQ3"/>
<keyword evidence="6" id="KW-0472">Membrane</keyword>
<dbReference type="Pfam" id="PF03349">
    <property type="entry name" value="Toluene_X"/>
    <property type="match status" value="1"/>
</dbReference>
<feature type="signal peptide" evidence="8">
    <location>
        <begin position="1"/>
        <end position="20"/>
    </location>
</feature>
<evidence type="ECO:0000313" key="10">
    <source>
        <dbReference type="Proteomes" id="UP000199035"/>
    </source>
</evidence>
<dbReference type="Gene3D" id="2.40.160.60">
    <property type="entry name" value="Outer membrane protein transport protein (OMPP1/FadL/TodX)"/>
    <property type="match status" value="1"/>
</dbReference>
<evidence type="ECO:0000256" key="6">
    <source>
        <dbReference type="ARBA" id="ARBA00023136"/>
    </source>
</evidence>
<proteinExistence type="inferred from homology"/>
<dbReference type="GO" id="GO:0009279">
    <property type="term" value="C:cell outer membrane"/>
    <property type="evidence" value="ECO:0007669"/>
    <property type="project" value="UniProtKB-SubCell"/>
</dbReference>
<dbReference type="Proteomes" id="UP000199035">
    <property type="component" value="Unassembled WGS sequence"/>
</dbReference>
<evidence type="ECO:0000256" key="7">
    <source>
        <dbReference type="ARBA" id="ARBA00023237"/>
    </source>
</evidence>
<evidence type="ECO:0000256" key="4">
    <source>
        <dbReference type="ARBA" id="ARBA00022692"/>
    </source>
</evidence>
<evidence type="ECO:0000256" key="3">
    <source>
        <dbReference type="ARBA" id="ARBA00022452"/>
    </source>
</evidence>
<feature type="chain" id="PRO_5011530110" evidence="8">
    <location>
        <begin position="21"/>
        <end position="398"/>
    </location>
</feature>
<dbReference type="SUPFAM" id="SSF56935">
    <property type="entry name" value="Porins"/>
    <property type="match status" value="1"/>
</dbReference>
<evidence type="ECO:0000256" key="1">
    <source>
        <dbReference type="ARBA" id="ARBA00004571"/>
    </source>
</evidence>
<keyword evidence="7" id="KW-0998">Cell outer membrane</keyword>
<accession>A0A1H3HJQ3</accession>
<dbReference type="InterPro" id="IPR005017">
    <property type="entry name" value="OMPP1/FadL/TodX"/>
</dbReference>
<dbReference type="EMBL" id="FNPK01000004">
    <property type="protein sequence ID" value="SDY15028.1"/>
    <property type="molecule type" value="Genomic_DNA"/>
</dbReference>
<evidence type="ECO:0000256" key="8">
    <source>
        <dbReference type="SAM" id="SignalP"/>
    </source>
</evidence>
<evidence type="ECO:0000256" key="5">
    <source>
        <dbReference type="ARBA" id="ARBA00022729"/>
    </source>
</evidence>
<keyword evidence="5 8" id="KW-0732">Signal</keyword>
<sequence length="398" mass="43822">MKATALCISMCIFLPTQVFSAALETSNQSIASFLESNNYLEFSSAIVDANVSGNIYRPEANDPTILTEISTPNFVQQYVLFNAGLKLQLHPNWSFGFIYDQPFGTNVSYTLAPVPTSPSDLINATQFKLDTKNITSLLGYQPNPCLNFYAGLGYQTLTTQLKISGQSSGLLIDYKGDIQKDTAHGWLIGMSYQIPEYALKTSLTYRAKIRHKQPFNEQTTTTPAIPLLNLSSDQNTTIETPQSINLEFQSGITAHNLIYGSLRWVNWQNFKIASPLISSSSSSPVMLVDYQKNQWATTLGLAHVLNDKWTSTIDIGRDSGIGNPASTLSPSNGFYSLGLGSFYQIHSNLFIAGGVKYFKLNKAKVQQDTNGSGSLFKPLSSVNNNHALAYGIKMGYRF</sequence>
<organism evidence="9 10">
    <name type="scientific">Acinetobacter kyonggiensis</name>
    <dbReference type="NCBI Taxonomy" id="595670"/>
    <lineage>
        <taxon>Bacteria</taxon>
        <taxon>Pseudomonadati</taxon>
        <taxon>Pseudomonadota</taxon>
        <taxon>Gammaproteobacteria</taxon>
        <taxon>Moraxellales</taxon>
        <taxon>Moraxellaceae</taxon>
        <taxon>Acinetobacter</taxon>
    </lineage>
</organism>
<gene>
    <name evidence="9" type="ORF">SAMN05421643_104113</name>
</gene>
<comment type="similarity">
    <text evidence="2">Belongs to the OmpP1/FadL family.</text>
</comment>
<reference evidence="10" key="1">
    <citation type="submission" date="2016-10" db="EMBL/GenBank/DDBJ databases">
        <authorList>
            <person name="Varghese N."/>
            <person name="Submissions S."/>
        </authorList>
    </citation>
    <scope>NUCLEOTIDE SEQUENCE [LARGE SCALE GENOMIC DNA]</scope>
    <source>
        <strain evidence="10">ANC 5109</strain>
    </source>
</reference>
<name>A0A1H3HJQ3_9GAMM</name>
<keyword evidence="4" id="KW-0812">Transmembrane</keyword>
<protein>
    <submittedName>
        <fullName evidence="9">Long-chain fatty acid transport protein</fullName>
    </submittedName>
</protein>
<dbReference type="STRING" id="595670.SAMN05421643_104113"/>
<dbReference type="PANTHER" id="PTHR35093:SF8">
    <property type="entry name" value="OUTER MEMBRANE PROTEIN NMB0088-RELATED"/>
    <property type="match status" value="1"/>
</dbReference>